<dbReference type="Pfam" id="PF00582">
    <property type="entry name" value="Usp"/>
    <property type="match status" value="2"/>
</dbReference>
<organism evidence="3 4">
    <name type="scientific">Kribbella karoonensis</name>
    <dbReference type="NCBI Taxonomy" id="324851"/>
    <lineage>
        <taxon>Bacteria</taxon>
        <taxon>Bacillati</taxon>
        <taxon>Actinomycetota</taxon>
        <taxon>Actinomycetes</taxon>
        <taxon>Propionibacteriales</taxon>
        <taxon>Kribbellaceae</taxon>
        <taxon>Kribbella</taxon>
    </lineage>
</organism>
<keyword evidence="4" id="KW-1185">Reference proteome</keyword>
<comment type="caution">
    <text evidence="3">The sequence shown here is derived from an EMBL/GenBank/DDBJ whole genome shotgun (WGS) entry which is preliminary data.</text>
</comment>
<evidence type="ECO:0000313" key="3">
    <source>
        <dbReference type="EMBL" id="GAA1599262.1"/>
    </source>
</evidence>
<sequence>MQEARLRGESLYVVHVIEDQEQPGPDANAIVEEAAEYLAERLEGVEHSASILVGPPAATLARSAADSRMLVVGRRGDGLRQLLIGSMCEAVAITATVPVVVVPERWTPGDHLGPVIVGVDGTDRDSAALAFAAEAAAVRKQPLRLVHVWYQPAIYSGDLPSIGEEWWQTAKHRLECLADELRVAYPDLPVETEIRSGRPVPEVVAAATDADAQLLVIGGRNRRWPAKLPGSVTRGLLEQGDRPLAVVHDLN</sequence>
<dbReference type="Gene3D" id="3.40.50.620">
    <property type="entry name" value="HUPs"/>
    <property type="match status" value="2"/>
</dbReference>
<evidence type="ECO:0000259" key="2">
    <source>
        <dbReference type="Pfam" id="PF00582"/>
    </source>
</evidence>
<dbReference type="InterPro" id="IPR014729">
    <property type="entry name" value="Rossmann-like_a/b/a_fold"/>
</dbReference>
<protein>
    <submittedName>
        <fullName evidence="3">Universal stress protein</fullName>
    </submittedName>
</protein>
<dbReference type="EMBL" id="BAAAND010000008">
    <property type="protein sequence ID" value="GAA1599262.1"/>
    <property type="molecule type" value="Genomic_DNA"/>
</dbReference>
<feature type="domain" description="UspA" evidence="2">
    <location>
        <begin position="3"/>
        <end position="103"/>
    </location>
</feature>
<reference evidence="3 4" key="1">
    <citation type="journal article" date="2019" name="Int. J. Syst. Evol. Microbiol.">
        <title>The Global Catalogue of Microorganisms (GCM) 10K type strain sequencing project: providing services to taxonomists for standard genome sequencing and annotation.</title>
        <authorList>
            <consortium name="The Broad Institute Genomics Platform"/>
            <consortium name="The Broad Institute Genome Sequencing Center for Infectious Disease"/>
            <person name="Wu L."/>
            <person name="Ma J."/>
        </authorList>
    </citation>
    <scope>NUCLEOTIDE SEQUENCE [LARGE SCALE GENOMIC DNA]</scope>
    <source>
        <strain evidence="3 4">JCM 14304</strain>
    </source>
</reference>
<dbReference type="CDD" id="cd00293">
    <property type="entry name" value="USP-like"/>
    <property type="match status" value="1"/>
</dbReference>
<feature type="domain" description="UspA" evidence="2">
    <location>
        <begin position="114"/>
        <end position="248"/>
    </location>
</feature>
<dbReference type="InterPro" id="IPR006016">
    <property type="entry name" value="UspA"/>
</dbReference>
<dbReference type="InterPro" id="IPR006015">
    <property type="entry name" value="Universal_stress_UspA"/>
</dbReference>
<name>A0ABN2E811_9ACTN</name>
<accession>A0ABN2E811</accession>
<proteinExistence type="inferred from homology"/>
<dbReference type="PANTHER" id="PTHR46268">
    <property type="entry name" value="STRESS RESPONSE PROTEIN NHAX"/>
    <property type="match status" value="1"/>
</dbReference>
<evidence type="ECO:0000313" key="4">
    <source>
        <dbReference type="Proteomes" id="UP001500190"/>
    </source>
</evidence>
<dbReference type="SUPFAM" id="SSF52402">
    <property type="entry name" value="Adenine nucleotide alpha hydrolases-like"/>
    <property type="match status" value="2"/>
</dbReference>
<comment type="similarity">
    <text evidence="1">Belongs to the universal stress protein A family.</text>
</comment>
<dbReference type="Proteomes" id="UP001500190">
    <property type="component" value="Unassembled WGS sequence"/>
</dbReference>
<dbReference type="PRINTS" id="PR01438">
    <property type="entry name" value="UNVRSLSTRESS"/>
</dbReference>
<gene>
    <name evidence="3" type="ORF">GCM10009742_53710</name>
</gene>
<evidence type="ECO:0000256" key="1">
    <source>
        <dbReference type="ARBA" id="ARBA00008791"/>
    </source>
</evidence>
<dbReference type="PANTHER" id="PTHR46268:SF6">
    <property type="entry name" value="UNIVERSAL STRESS PROTEIN UP12"/>
    <property type="match status" value="1"/>
</dbReference>